<dbReference type="AlphaFoldDB" id="A0A427AU24"/>
<name>A0A427AU24_ENSVE</name>
<reference evidence="1 2" key="1">
    <citation type="journal article" date="2014" name="Agronomy (Basel)">
        <title>A Draft Genome Sequence for Ensete ventricosum, the Drought-Tolerant Tree Against Hunger.</title>
        <authorList>
            <person name="Harrison J."/>
            <person name="Moore K.A."/>
            <person name="Paszkiewicz K."/>
            <person name="Jones T."/>
            <person name="Grant M."/>
            <person name="Ambacheew D."/>
            <person name="Muzemil S."/>
            <person name="Studholme D.J."/>
        </authorList>
    </citation>
    <scope>NUCLEOTIDE SEQUENCE [LARGE SCALE GENOMIC DNA]</scope>
</reference>
<organism evidence="1 2">
    <name type="scientific">Ensete ventricosum</name>
    <name type="common">Abyssinian banana</name>
    <name type="synonym">Musa ensete</name>
    <dbReference type="NCBI Taxonomy" id="4639"/>
    <lineage>
        <taxon>Eukaryota</taxon>
        <taxon>Viridiplantae</taxon>
        <taxon>Streptophyta</taxon>
        <taxon>Embryophyta</taxon>
        <taxon>Tracheophyta</taxon>
        <taxon>Spermatophyta</taxon>
        <taxon>Magnoliopsida</taxon>
        <taxon>Liliopsida</taxon>
        <taxon>Zingiberales</taxon>
        <taxon>Musaceae</taxon>
        <taxon>Ensete</taxon>
    </lineage>
</organism>
<proteinExistence type="predicted"/>
<dbReference type="Proteomes" id="UP000287651">
    <property type="component" value="Unassembled WGS sequence"/>
</dbReference>
<sequence>MLRNDRVGDREEATDAILSSNPLRFPFGVRLPFSSRLFQPGEDPWIWLSYGFFSILLV</sequence>
<evidence type="ECO:0000313" key="1">
    <source>
        <dbReference type="EMBL" id="RRT79626.1"/>
    </source>
</evidence>
<dbReference type="EMBL" id="AMZH03001351">
    <property type="protein sequence ID" value="RRT79626.1"/>
    <property type="molecule type" value="Genomic_DNA"/>
</dbReference>
<evidence type="ECO:0000313" key="2">
    <source>
        <dbReference type="Proteomes" id="UP000287651"/>
    </source>
</evidence>
<gene>
    <name evidence="1" type="ORF">B296_00023834</name>
</gene>
<protein>
    <submittedName>
        <fullName evidence="1">Uncharacterized protein</fullName>
    </submittedName>
</protein>
<comment type="caution">
    <text evidence="1">The sequence shown here is derived from an EMBL/GenBank/DDBJ whole genome shotgun (WGS) entry which is preliminary data.</text>
</comment>
<accession>A0A427AU24</accession>